<comment type="caution">
    <text evidence="1">The sequence shown here is derived from an EMBL/GenBank/DDBJ whole genome shotgun (WGS) entry which is preliminary data.</text>
</comment>
<reference evidence="1 2" key="1">
    <citation type="submission" date="2024-06" db="EMBL/GenBank/DDBJ databases">
        <title>The Natural Products Discovery Center: Release of the First 8490 Sequenced Strains for Exploring Actinobacteria Biosynthetic Diversity.</title>
        <authorList>
            <person name="Kalkreuter E."/>
            <person name="Kautsar S.A."/>
            <person name="Yang D."/>
            <person name="Bader C.D."/>
            <person name="Teijaro C.N."/>
            <person name="Fluegel L."/>
            <person name="Davis C.M."/>
            <person name="Simpson J.R."/>
            <person name="Lauterbach L."/>
            <person name="Steele A.D."/>
            <person name="Gui C."/>
            <person name="Meng S."/>
            <person name="Li G."/>
            <person name="Viehrig K."/>
            <person name="Ye F."/>
            <person name="Su P."/>
            <person name="Kiefer A.F."/>
            <person name="Nichols A."/>
            <person name="Cepeda A.J."/>
            <person name="Yan W."/>
            <person name="Fan B."/>
            <person name="Jiang Y."/>
            <person name="Adhikari A."/>
            <person name="Zheng C.-J."/>
            <person name="Schuster L."/>
            <person name="Cowan T.M."/>
            <person name="Smanski M.J."/>
            <person name="Chevrette M.G."/>
            <person name="De Carvalho L.P.S."/>
            <person name="Shen B."/>
        </authorList>
    </citation>
    <scope>NUCLEOTIDE SEQUENCE [LARGE SCALE GENOMIC DNA]</scope>
    <source>
        <strain evidence="1 2">NPDC048946</strain>
    </source>
</reference>
<sequence>MHELQMIVRARGGKLAREESQYDLAVCTADSVQTMLYQLNQDIAEYVWRATGDDPAPTK</sequence>
<name>A0ABV3DVU6_9ACTN</name>
<protein>
    <submittedName>
        <fullName evidence="1">Uncharacterized protein</fullName>
    </submittedName>
</protein>
<organism evidence="1 2">
    <name type="scientific">Streptodolium elevatio</name>
    <dbReference type="NCBI Taxonomy" id="3157996"/>
    <lineage>
        <taxon>Bacteria</taxon>
        <taxon>Bacillati</taxon>
        <taxon>Actinomycetota</taxon>
        <taxon>Actinomycetes</taxon>
        <taxon>Kitasatosporales</taxon>
        <taxon>Streptomycetaceae</taxon>
        <taxon>Streptodolium</taxon>
    </lineage>
</organism>
<keyword evidence="2" id="KW-1185">Reference proteome</keyword>
<dbReference type="EMBL" id="JBEZFP010000208">
    <property type="protein sequence ID" value="MEU8139868.1"/>
    <property type="molecule type" value="Genomic_DNA"/>
</dbReference>
<dbReference type="Proteomes" id="UP001551482">
    <property type="component" value="Unassembled WGS sequence"/>
</dbReference>
<gene>
    <name evidence="1" type="ORF">AB0C36_41030</name>
</gene>
<proteinExistence type="predicted"/>
<dbReference type="RefSeq" id="WP_358364369.1">
    <property type="nucleotide sequence ID" value="NZ_JBEZFP010000208.1"/>
</dbReference>
<accession>A0ABV3DVU6</accession>
<evidence type="ECO:0000313" key="2">
    <source>
        <dbReference type="Proteomes" id="UP001551482"/>
    </source>
</evidence>
<evidence type="ECO:0000313" key="1">
    <source>
        <dbReference type="EMBL" id="MEU8139868.1"/>
    </source>
</evidence>